<dbReference type="EMBL" id="JACOFZ010000010">
    <property type="protein sequence ID" value="MBC3883115.1"/>
    <property type="molecule type" value="Genomic_DNA"/>
</dbReference>
<evidence type="ECO:0000256" key="1">
    <source>
        <dbReference type="ARBA" id="ARBA00022670"/>
    </source>
</evidence>
<dbReference type="GO" id="GO:0046872">
    <property type="term" value="F:metal ion binding"/>
    <property type="evidence" value="ECO:0007669"/>
    <property type="project" value="UniProtKB-KW"/>
</dbReference>
<evidence type="ECO:0000313" key="9">
    <source>
        <dbReference type="EMBL" id="MBC3883115.1"/>
    </source>
</evidence>
<evidence type="ECO:0000256" key="4">
    <source>
        <dbReference type="ARBA" id="ARBA00022833"/>
    </source>
</evidence>
<gene>
    <name evidence="9" type="ORF">H8K36_17100</name>
</gene>
<evidence type="ECO:0000313" key="10">
    <source>
        <dbReference type="Proteomes" id="UP000627446"/>
    </source>
</evidence>
<evidence type="ECO:0000256" key="6">
    <source>
        <dbReference type="RuleBase" id="RU003983"/>
    </source>
</evidence>
<feature type="chain" id="PRO_5037573093" evidence="7">
    <location>
        <begin position="23"/>
        <end position="293"/>
    </location>
</feature>
<organism evidence="9 10">
    <name type="scientific">Undibacterium nitidum</name>
    <dbReference type="NCBI Taxonomy" id="2762298"/>
    <lineage>
        <taxon>Bacteria</taxon>
        <taxon>Pseudomonadati</taxon>
        <taxon>Pseudomonadota</taxon>
        <taxon>Betaproteobacteria</taxon>
        <taxon>Burkholderiales</taxon>
        <taxon>Oxalobacteraceae</taxon>
        <taxon>Undibacterium</taxon>
    </lineage>
</organism>
<name>A0A923HTL0_9BURK</name>
<evidence type="ECO:0000259" key="8">
    <source>
        <dbReference type="Pfam" id="PF01435"/>
    </source>
</evidence>
<dbReference type="AlphaFoldDB" id="A0A923HTL0"/>
<dbReference type="GO" id="GO:0016020">
    <property type="term" value="C:membrane"/>
    <property type="evidence" value="ECO:0007669"/>
    <property type="project" value="TreeGrafter"/>
</dbReference>
<accession>A0A923HTL0</accession>
<dbReference type="GO" id="GO:0051603">
    <property type="term" value="P:proteolysis involved in protein catabolic process"/>
    <property type="evidence" value="ECO:0007669"/>
    <property type="project" value="TreeGrafter"/>
</dbReference>
<dbReference type="GO" id="GO:0004222">
    <property type="term" value="F:metalloendopeptidase activity"/>
    <property type="evidence" value="ECO:0007669"/>
    <property type="project" value="InterPro"/>
</dbReference>
<keyword evidence="4 6" id="KW-0862">Zinc</keyword>
<keyword evidence="2" id="KW-0479">Metal-binding</keyword>
<reference evidence="9" key="1">
    <citation type="submission" date="2020-08" db="EMBL/GenBank/DDBJ databases">
        <title>Novel species isolated from subtropical streams in China.</title>
        <authorList>
            <person name="Lu H."/>
        </authorList>
    </citation>
    <scope>NUCLEOTIDE SEQUENCE</scope>
    <source>
        <strain evidence="9">LX22W</strain>
    </source>
</reference>
<comment type="caution">
    <text evidence="9">The sequence shown here is derived from an EMBL/GenBank/DDBJ whole genome shotgun (WGS) entry which is preliminary data.</text>
</comment>
<dbReference type="Pfam" id="PF01435">
    <property type="entry name" value="Peptidase_M48"/>
    <property type="match status" value="1"/>
</dbReference>
<proteinExistence type="inferred from homology"/>
<evidence type="ECO:0000256" key="2">
    <source>
        <dbReference type="ARBA" id="ARBA00022723"/>
    </source>
</evidence>
<protein>
    <submittedName>
        <fullName evidence="9">M48 family metalloprotease</fullName>
    </submittedName>
</protein>
<dbReference type="RefSeq" id="WP_186917739.1">
    <property type="nucleotide sequence ID" value="NZ_JACOFZ010000010.1"/>
</dbReference>
<evidence type="ECO:0000256" key="7">
    <source>
        <dbReference type="SAM" id="SignalP"/>
    </source>
</evidence>
<dbReference type="InterPro" id="IPR001915">
    <property type="entry name" value="Peptidase_M48"/>
</dbReference>
<feature type="signal peptide" evidence="7">
    <location>
        <begin position="1"/>
        <end position="22"/>
    </location>
</feature>
<keyword evidence="7" id="KW-0732">Signal</keyword>
<keyword evidence="5 6" id="KW-0482">Metalloprotease</keyword>
<comment type="similarity">
    <text evidence="6">Belongs to the peptidase M48 family.</text>
</comment>
<dbReference type="InterPro" id="IPR051156">
    <property type="entry name" value="Mito/Outer_Membr_Metalloprot"/>
</dbReference>
<keyword evidence="3 6" id="KW-0378">Hydrolase</keyword>
<evidence type="ECO:0000256" key="5">
    <source>
        <dbReference type="ARBA" id="ARBA00023049"/>
    </source>
</evidence>
<comment type="cofactor">
    <cofactor evidence="6">
        <name>Zn(2+)</name>
        <dbReference type="ChEBI" id="CHEBI:29105"/>
    </cofactor>
    <text evidence="6">Binds 1 zinc ion per subunit.</text>
</comment>
<dbReference type="PANTHER" id="PTHR22726">
    <property type="entry name" value="METALLOENDOPEPTIDASE OMA1"/>
    <property type="match status" value="1"/>
</dbReference>
<evidence type="ECO:0000256" key="3">
    <source>
        <dbReference type="ARBA" id="ARBA00022801"/>
    </source>
</evidence>
<dbReference type="PANTHER" id="PTHR22726:SF1">
    <property type="entry name" value="METALLOENDOPEPTIDASE OMA1, MITOCHONDRIAL"/>
    <property type="match status" value="1"/>
</dbReference>
<sequence>MKPFIRSALALSFSFSVSIAAAAPSPQFKLDFTKAIKTASDAVKVTKEFSEADEIALGQEVASNLLSLGPVLENQEVQNYVNKVGRWVSSHSERPDLPWTFVVLDSLNTNAFAAPGGYIVITRGLLQSLNSEAELAGLLGHEISHVIRKHHLSAIKKADATSFTKGLGSQLLENSGKANNTTRFAVELISGVVALYGKGLEKDDEFEADRMGVVLATRAGYDPFGLPAALQTIQSTSMNSNYLQLFLETHPKPVDRLNQLDRVMGSKFDRYDGLPSLEDRFLKIKESLISRKK</sequence>
<dbReference type="Gene3D" id="3.30.2010.10">
    <property type="entry name" value="Metalloproteases ('zincins'), catalytic domain"/>
    <property type="match status" value="1"/>
</dbReference>
<feature type="domain" description="Peptidase M48" evidence="8">
    <location>
        <begin position="78"/>
        <end position="262"/>
    </location>
</feature>
<keyword evidence="1 6" id="KW-0645">Protease</keyword>
<dbReference type="Proteomes" id="UP000627446">
    <property type="component" value="Unassembled WGS sequence"/>
</dbReference>
<keyword evidence="10" id="KW-1185">Reference proteome</keyword>